<keyword evidence="7" id="KW-1185">Reference proteome</keyword>
<dbReference type="Pfam" id="PF13784">
    <property type="entry name" value="Fic_N"/>
    <property type="match status" value="1"/>
</dbReference>
<dbReference type="PROSITE" id="PS51459">
    <property type="entry name" value="FIDO"/>
    <property type="match status" value="1"/>
</dbReference>
<dbReference type="AlphaFoldDB" id="A0A0G3H2D7"/>
<evidence type="ECO:0000256" key="2">
    <source>
        <dbReference type="PIRSR" id="PIRSR640198-1"/>
    </source>
</evidence>
<dbReference type="Pfam" id="PF21248">
    <property type="entry name" value="SoFic-like_C"/>
    <property type="match status" value="1"/>
</dbReference>
<reference evidence="6 7" key="1">
    <citation type="journal article" date="2015" name="Genome Announc.">
        <title>Complete Genome Sequence of the Type Strain Corynebacterium testudinoris DSM 44614, Recovered from Necrotic Lesions in the Mouth of a Tortoise.</title>
        <authorList>
            <person name="Ruckert C."/>
            <person name="Kriete M."/>
            <person name="Jaenicke S."/>
            <person name="Winkler A."/>
            <person name="Tauch A."/>
        </authorList>
    </citation>
    <scope>NUCLEOTIDE SEQUENCE [LARGE SCALE GENOMIC DNA]</scope>
    <source>
        <strain evidence="6 7">DSM 44614</strain>
    </source>
</reference>
<dbReference type="InterPro" id="IPR048770">
    <property type="entry name" value="SoFic-like_C"/>
</dbReference>
<feature type="domain" description="Fido" evidence="5">
    <location>
        <begin position="120"/>
        <end position="264"/>
    </location>
</feature>
<dbReference type="STRING" id="136857.CTEST_00520"/>
<dbReference type="InterPro" id="IPR003812">
    <property type="entry name" value="Fido"/>
</dbReference>
<dbReference type="KEGG" id="cted:CTEST_00520"/>
<dbReference type="RefSeq" id="WP_047252069.1">
    <property type="nucleotide sequence ID" value="NZ_CP011545.1"/>
</dbReference>
<dbReference type="InterPro" id="IPR025758">
    <property type="entry name" value="Fic/DOC_N"/>
</dbReference>
<dbReference type="Pfam" id="PF02661">
    <property type="entry name" value="Fic"/>
    <property type="match status" value="1"/>
</dbReference>
<feature type="compositionally biased region" description="Basic and acidic residues" evidence="4">
    <location>
        <begin position="1"/>
        <end position="12"/>
    </location>
</feature>
<dbReference type="InterPro" id="IPR040198">
    <property type="entry name" value="Fido_containing"/>
</dbReference>
<feature type="binding site" evidence="1">
    <location>
        <begin position="205"/>
        <end position="211"/>
    </location>
    <ligand>
        <name>ATP</name>
        <dbReference type="ChEBI" id="CHEBI:30616"/>
    </ligand>
</feature>
<dbReference type="Proteomes" id="UP000035540">
    <property type="component" value="Chromosome"/>
</dbReference>
<evidence type="ECO:0000313" key="6">
    <source>
        <dbReference type="EMBL" id="AKK07574.1"/>
    </source>
</evidence>
<evidence type="ECO:0000259" key="5">
    <source>
        <dbReference type="PROSITE" id="PS51459"/>
    </source>
</evidence>
<feature type="active site" evidence="2">
    <location>
        <position position="200"/>
    </location>
</feature>
<feature type="region of interest" description="Disordered" evidence="4">
    <location>
        <begin position="1"/>
        <end position="20"/>
    </location>
</feature>
<gene>
    <name evidence="6" type="ORF">CTEST_00520</name>
</gene>
<dbReference type="PANTHER" id="PTHR13504">
    <property type="entry name" value="FIDO DOMAIN-CONTAINING PROTEIN DDB_G0283145"/>
    <property type="match status" value="1"/>
</dbReference>
<evidence type="ECO:0000256" key="1">
    <source>
        <dbReference type="PIRSR" id="PIRSR038925-1"/>
    </source>
</evidence>
<dbReference type="InterPro" id="IPR026287">
    <property type="entry name" value="SoFic-like"/>
</dbReference>
<protein>
    <recommendedName>
        <fullName evidence="5">Fido domain-containing protein</fullName>
    </recommendedName>
</protein>
<feature type="binding site" evidence="3">
    <location>
        <begin position="204"/>
        <end position="211"/>
    </location>
    <ligand>
        <name>ATP</name>
        <dbReference type="ChEBI" id="CHEBI:30616"/>
    </ligand>
</feature>
<feature type="binding site" evidence="1">
    <location>
        <position position="74"/>
    </location>
    <ligand>
        <name>ATP</name>
        <dbReference type="ChEBI" id="CHEBI:30616"/>
    </ligand>
</feature>
<sequence length="365" mass="40662">MSDVRVRPHPDRPYNNLPALPPDKPVETISVLKAVIRAREQLAALDTACRLIPNPYIITSTIPLREAQASTEIENIVTTNDELFRAAWNVDLDPTPATKEALRYREALNAGVANLTDRPVSLKSAEQIGSILLGRPALIRSTPGTYIGDPRRGTRVYTPPEGKEVLEGHLAAWERFIYSEHGVDPLVLMAMTHYQFEAIHPFHDGNGRTGRILNVLLLIQEGLLRLPVLYLSGFIVSNKDSYYRLLRGVTENSEWEQWILYMVRGVEEAAREAFELIGRLRELQEDTAARIRSLGGSVPAAEMAELLIINPYIRIQDVVDSGLAKRQTASVWLSSLVEAGMLVEVKIGRQKIFINSAALNILTSA</sequence>
<organism evidence="6 7">
    <name type="scientific">Corynebacterium testudinoris</name>
    <dbReference type="NCBI Taxonomy" id="136857"/>
    <lineage>
        <taxon>Bacteria</taxon>
        <taxon>Bacillati</taxon>
        <taxon>Actinomycetota</taxon>
        <taxon>Actinomycetes</taxon>
        <taxon>Mycobacteriales</taxon>
        <taxon>Corynebacteriaceae</taxon>
        <taxon>Corynebacterium</taxon>
    </lineage>
</organism>
<dbReference type="Gene3D" id="1.10.3290.10">
    <property type="entry name" value="Fido-like domain"/>
    <property type="match status" value="1"/>
</dbReference>
<dbReference type="EMBL" id="CP011545">
    <property type="protein sequence ID" value="AKK07574.1"/>
    <property type="molecule type" value="Genomic_DNA"/>
</dbReference>
<dbReference type="PATRIC" id="fig|136857.5.peg.103"/>
<dbReference type="InterPro" id="IPR036597">
    <property type="entry name" value="Fido-like_dom_sf"/>
</dbReference>
<dbReference type="GO" id="GO:0005524">
    <property type="term" value="F:ATP binding"/>
    <property type="evidence" value="ECO:0007669"/>
    <property type="project" value="UniProtKB-KW"/>
</dbReference>
<name>A0A0G3H2D7_9CORY</name>
<proteinExistence type="predicted"/>
<keyword evidence="1" id="KW-0067">ATP-binding</keyword>
<evidence type="ECO:0000256" key="3">
    <source>
        <dbReference type="PIRSR" id="PIRSR640198-2"/>
    </source>
</evidence>
<dbReference type="OrthoDB" id="9813719at2"/>
<accession>A0A0G3H2D7</accession>
<feature type="binding site" evidence="1">
    <location>
        <position position="242"/>
    </location>
    <ligand>
        <name>ATP</name>
        <dbReference type="ChEBI" id="CHEBI:30616"/>
    </ligand>
</feature>
<keyword evidence="1" id="KW-0547">Nucleotide-binding</keyword>
<feature type="binding site" evidence="1">
    <location>
        <position position="200"/>
    </location>
    <ligand>
        <name>ATP</name>
        <dbReference type="ChEBI" id="CHEBI:30616"/>
    </ligand>
</feature>
<evidence type="ECO:0000256" key="4">
    <source>
        <dbReference type="SAM" id="MobiDB-lite"/>
    </source>
</evidence>
<evidence type="ECO:0000313" key="7">
    <source>
        <dbReference type="Proteomes" id="UP000035540"/>
    </source>
</evidence>
<dbReference type="PIRSF" id="PIRSF038925">
    <property type="entry name" value="AMP-prot_trans"/>
    <property type="match status" value="1"/>
</dbReference>
<reference evidence="7" key="2">
    <citation type="submission" date="2015-05" db="EMBL/GenBank/DDBJ databases">
        <title>Complete genome sequence of Corynebacterium testudinoris DSM 44614, recovered from necrotic lesions in the mouth of a tortoise.</title>
        <authorList>
            <person name="Ruckert C."/>
            <person name="Albersmeier A."/>
            <person name="Winkler A."/>
            <person name="Tauch A."/>
        </authorList>
    </citation>
    <scope>NUCLEOTIDE SEQUENCE [LARGE SCALE GENOMIC DNA]</scope>
    <source>
        <strain evidence="7">DSM 44614</strain>
    </source>
</reference>
<dbReference type="PANTHER" id="PTHR13504:SF35">
    <property type="entry name" value="PROTEIN ADENYLYLTRANSFERASE SOFIC"/>
    <property type="match status" value="1"/>
</dbReference>
<dbReference type="SUPFAM" id="SSF140931">
    <property type="entry name" value="Fic-like"/>
    <property type="match status" value="1"/>
</dbReference>